<evidence type="ECO:0000256" key="1">
    <source>
        <dbReference type="ARBA" id="ARBA00004651"/>
    </source>
</evidence>
<gene>
    <name evidence="9" type="ORF">ACFPH6_45900</name>
</gene>
<comment type="subcellular location">
    <subcellularLocation>
        <location evidence="1 7">Cell membrane</location>
        <topology evidence="1 7">Multi-pass membrane protein</topology>
    </subcellularLocation>
</comment>
<dbReference type="Proteomes" id="UP001596012">
    <property type="component" value="Unassembled WGS sequence"/>
</dbReference>
<dbReference type="Pfam" id="PF00528">
    <property type="entry name" value="BPD_transp_1"/>
    <property type="match status" value="1"/>
</dbReference>
<organism evidence="9 10">
    <name type="scientific">Streptomyces xiangluensis</name>
    <dbReference type="NCBI Taxonomy" id="2665720"/>
    <lineage>
        <taxon>Bacteria</taxon>
        <taxon>Bacillati</taxon>
        <taxon>Actinomycetota</taxon>
        <taxon>Actinomycetes</taxon>
        <taxon>Kitasatosporales</taxon>
        <taxon>Streptomycetaceae</taxon>
        <taxon>Streptomyces</taxon>
    </lineage>
</organism>
<feature type="transmembrane region" description="Helical" evidence="7">
    <location>
        <begin position="176"/>
        <end position="196"/>
    </location>
</feature>
<keyword evidence="10" id="KW-1185">Reference proteome</keyword>
<evidence type="ECO:0000259" key="8">
    <source>
        <dbReference type="PROSITE" id="PS50928"/>
    </source>
</evidence>
<evidence type="ECO:0000313" key="9">
    <source>
        <dbReference type="EMBL" id="MFC4471744.1"/>
    </source>
</evidence>
<evidence type="ECO:0000256" key="4">
    <source>
        <dbReference type="ARBA" id="ARBA00022692"/>
    </source>
</evidence>
<keyword evidence="6 7" id="KW-0472">Membrane</keyword>
<reference evidence="10" key="1">
    <citation type="journal article" date="2019" name="Int. J. Syst. Evol. Microbiol.">
        <title>The Global Catalogue of Microorganisms (GCM) 10K type strain sequencing project: providing services to taxonomists for standard genome sequencing and annotation.</title>
        <authorList>
            <consortium name="The Broad Institute Genomics Platform"/>
            <consortium name="The Broad Institute Genome Sequencing Center for Infectious Disease"/>
            <person name="Wu L."/>
            <person name="Ma J."/>
        </authorList>
    </citation>
    <scope>NUCLEOTIDE SEQUENCE [LARGE SCALE GENOMIC DNA]</scope>
    <source>
        <strain evidence="10">DT43</strain>
    </source>
</reference>
<comment type="similarity">
    <text evidence="7">Belongs to the binding-protein-dependent transport system permease family.</text>
</comment>
<keyword evidence="3" id="KW-1003">Cell membrane</keyword>
<dbReference type="CDD" id="cd06261">
    <property type="entry name" value="TM_PBP2"/>
    <property type="match status" value="1"/>
</dbReference>
<evidence type="ECO:0000256" key="3">
    <source>
        <dbReference type="ARBA" id="ARBA00022475"/>
    </source>
</evidence>
<dbReference type="RefSeq" id="WP_386354328.1">
    <property type="nucleotide sequence ID" value="NZ_JBHSFG010000095.1"/>
</dbReference>
<accession>A0ABV8Z3V1</accession>
<keyword evidence="5 7" id="KW-1133">Transmembrane helix</keyword>
<protein>
    <submittedName>
        <fullName evidence="9">ABC transporter permease</fullName>
    </submittedName>
</protein>
<keyword evidence="2 7" id="KW-0813">Transport</keyword>
<name>A0ABV8Z3V1_9ACTN</name>
<evidence type="ECO:0000256" key="5">
    <source>
        <dbReference type="ARBA" id="ARBA00022989"/>
    </source>
</evidence>
<dbReference type="SUPFAM" id="SSF161098">
    <property type="entry name" value="MetI-like"/>
    <property type="match status" value="1"/>
</dbReference>
<dbReference type="PANTHER" id="PTHR43163">
    <property type="entry name" value="DIPEPTIDE TRANSPORT SYSTEM PERMEASE PROTEIN DPPB-RELATED"/>
    <property type="match status" value="1"/>
</dbReference>
<feature type="transmembrane region" description="Helical" evidence="7">
    <location>
        <begin position="134"/>
        <end position="156"/>
    </location>
</feature>
<dbReference type="InterPro" id="IPR035906">
    <property type="entry name" value="MetI-like_sf"/>
</dbReference>
<evidence type="ECO:0000313" key="10">
    <source>
        <dbReference type="Proteomes" id="UP001596012"/>
    </source>
</evidence>
<keyword evidence="4 7" id="KW-0812">Transmembrane</keyword>
<dbReference type="Gene3D" id="1.10.3720.10">
    <property type="entry name" value="MetI-like"/>
    <property type="match status" value="1"/>
</dbReference>
<proteinExistence type="inferred from homology"/>
<feature type="domain" description="ABC transmembrane type-1" evidence="8">
    <location>
        <begin position="95"/>
        <end position="299"/>
    </location>
</feature>
<dbReference type="EMBL" id="JBHSFG010000095">
    <property type="protein sequence ID" value="MFC4471744.1"/>
    <property type="molecule type" value="Genomic_DNA"/>
</dbReference>
<dbReference type="PROSITE" id="PS50928">
    <property type="entry name" value="ABC_TM1"/>
    <property type="match status" value="1"/>
</dbReference>
<sequence>MGRLVARRLLWGVPMLLLVSFFSFLLVSLVPGDPARSVLGPLAPQEQVDTLHQQMGLDRPLPEQYASWLGDAVRGDLGASLVTGTDVGQLLTPRLPATLSLIIPATLTAALVGIVLGVASAVRGGVLGRLVDMLSMVGLAVPGFWLALVLVSWFAVRWRLFPATGYTAFADSPVEWLRSLVLPVAAVSLGAVTAVAKQTRDSMLDALNRDFVRVMQANGLSRWSIVYRHALRNAAIPVVSVLGVICASLLGAAVLVENIFGLPGLGSGAALAAVQHDIPLLQGAVIYFTLIVIVVGLVVDVCHAWLDPKVRTR</sequence>
<evidence type="ECO:0000256" key="6">
    <source>
        <dbReference type="ARBA" id="ARBA00023136"/>
    </source>
</evidence>
<dbReference type="InterPro" id="IPR000515">
    <property type="entry name" value="MetI-like"/>
</dbReference>
<comment type="caution">
    <text evidence="9">The sequence shown here is derived from an EMBL/GenBank/DDBJ whole genome shotgun (WGS) entry which is preliminary data.</text>
</comment>
<evidence type="ECO:0000256" key="2">
    <source>
        <dbReference type="ARBA" id="ARBA00022448"/>
    </source>
</evidence>
<feature type="transmembrane region" description="Helical" evidence="7">
    <location>
        <begin position="284"/>
        <end position="306"/>
    </location>
</feature>
<feature type="transmembrane region" description="Helical" evidence="7">
    <location>
        <begin position="234"/>
        <end position="256"/>
    </location>
</feature>
<evidence type="ECO:0000256" key="7">
    <source>
        <dbReference type="RuleBase" id="RU363032"/>
    </source>
</evidence>
<dbReference type="Pfam" id="PF19300">
    <property type="entry name" value="BPD_transp_1_N"/>
    <property type="match status" value="1"/>
</dbReference>
<dbReference type="PANTHER" id="PTHR43163:SF6">
    <property type="entry name" value="DIPEPTIDE TRANSPORT SYSTEM PERMEASE PROTEIN DPPB-RELATED"/>
    <property type="match status" value="1"/>
</dbReference>
<dbReference type="InterPro" id="IPR045621">
    <property type="entry name" value="BPD_transp_1_N"/>
</dbReference>
<feature type="transmembrane region" description="Helical" evidence="7">
    <location>
        <begin position="101"/>
        <end position="122"/>
    </location>
</feature>